<dbReference type="InterPro" id="IPR000182">
    <property type="entry name" value="GNAT_dom"/>
</dbReference>
<dbReference type="SUPFAM" id="SSF47370">
    <property type="entry name" value="Bromodomain"/>
    <property type="match status" value="1"/>
</dbReference>
<feature type="non-terminal residue" evidence="9">
    <location>
        <position position="1"/>
    </location>
</feature>
<dbReference type="InterPro" id="IPR036427">
    <property type="entry name" value="Bromodomain-like_sf"/>
</dbReference>
<dbReference type="PROSITE" id="PS51186">
    <property type="entry name" value="GNAT"/>
    <property type="match status" value="1"/>
</dbReference>
<dbReference type="Pfam" id="PF00439">
    <property type="entry name" value="Bromodomain"/>
    <property type="match status" value="1"/>
</dbReference>
<dbReference type="AlphaFoldDB" id="A0AAD4KA33"/>
<keyword evidence="10" id="KW-1185">Reference proteome</keyword>
<dbReference type="SMART" id="SM00297">
    <property type="entry name" value="BROMO"/>
    <property type="match status" value="1"/>
</dbReference>
<keyword evidence="3 6" id="KW-0103">Bromodomain</keyword>
<sequence>DNAVKDLPMELVERTLKKVSAFKNTTNELLDPYNETRDKIVKSEEEEGIIRFHVVGNSLNKPLDSGSTAIMLVLQSLFGQQLPEMPADYISRLVFDHNHKCLALVRMHQTIGGICFRLFRSQGFAEIVFCAVTIGDQLKGYGSHLMNQLKDFAVSQKIMHLITYADCNAIGYFRKQGFSDTIRLNLETYKGFIKEYNCATLMHCELHPVIVYTQFQSVVRQQSAVLKEIIQQKQQDSQRVRPGLNCFKEGAASIAIKDIPGINEVNWRPALEPKSKCSLDSDPVKLKSAFVSILRAVRRHNAAWCFIDPVQASQVPDYYDIIKYPMDLTKMKDRLAMGYYSTRRLFMADMTRIFTNCRLYNAVGTEYYRCATTLERYFEQLMRQMGLWHK</sequence>
<proteinExistence type="inferred from homology"/>
<evidence type="ECO:0000256" key="2">
    <source>
        <dbReference type="ARBA" id="ARBA00008607"/>
    </source>
</evidence>
<comment type="caution">
    <text evidence="9">The sequence shown here is derived from an EMBL/GenBank/DDBJ whole genome shotgun (WGS) entry which is preliminary data.</text>
</comment>
<reference evidence="9" key="1">
    <citation type="journal article" date="2021" name="Mol. Ecol. Resour.">
        <title>Phylogenomic analyses of the genus Drosophila reveals genomic signals of climate adaptation.</title>
        <authorList>
            <person name="Li F."/>
            <person name="Rane R.V."/>
            <person name="Luria V."/>
            <person name="Xiong Z."/>
            <person name="Chen J."/>
            <person name="Li Z."/>
            <person name="Catullo R.A."/>
            <person name="Griffin P.C."/>
            <person name="Schiffer M."/>
            <person name="Pearce S."/>
            <person name="Lee S.F."/>
            <person name="McElroy K."/>
            <person name="Stocker A."/>
            <person name="Shirriffs J."/>
            <person name="Cockerell F."/>
            <person name="Coppin C."/>
            <person name="Sgro C.M."/>
            <person name="Karger A."/>
            <person name="Cain J.W."/>
            <person name="Weber J.A."/>
            <person name="Santpere G."/>
            <person name="Kirschner M.W."/>
            <person name="Hoffmann A.A."/>
            <person name="Oakeshott J.G."/>
            <person name="Zhang G."/>
        </authorList>
    </citation>
    <scope>NUCLEOTIDE SEQUENCE</scope>
    <source>
        <strain evidence="9">BGI-SZ-2011g</strain>
    </source>
</reference>
<dbReference type="InterPro" id="IPR016181">
    <property type="entry name" value="Acyl_CoA_acyltransferase"/>
</dbReference>
<evidence type="ECO:0000256" key="3">
    <source>
        <dbReference type="ARBA" id="ARBA00023117"/>
    </source>
</evidence>
<evidence type="ECO:0008006" key="11">
    <source>
        <dbReference type="Google" id="ProtNLM"/>
    </source>
</evidence>
<dbReference type="PRINTS" id="PR00503">
    <property type="entry name" value="BROMODOMAIN"/>
</dbReference>
<dbReference type="GO" id="GO:0045944">
    <property type="term" value="P:positive regulation of transcription by RNA polymerase II"/>
    <property type="evidence" value="ECO:0007669"/>
    <property type="project" value="TreeGrafter"/>
</dbReference>
<evidence type="ECO:0000256" key="4">
    <source>
        <dbReference type="ARBA" id="ARBA00023159"/>
    </source>
</evidence>
<dbReference type="GO" id="GO:0005634">
    <property type="term" value="C:nucleus"/>
    <property type="evidence" value="ECO:0007669"/>
    <property type="project" value="UniProtKB-SubCell"/>
</dbReference>
<evidence type="ECO:0000256" key="5">
    <source>
        <dbReference type="ARBA" id="ARBA00023242"/>
    </source>
</evidence>
<organism evidence="9 10">
    <name type="scientific">Drosophila rubida</name>
    <dbReference type="NCBI Taxonomy" id="30044"/>
    <lineage>
        <taxon>Eukaryota</taxon>
        <taxon>Metazoa</taxon>
        <taxon>Ecdysozoa</taxon>
        <taxon>Arthropoda</taxon>
        <taxon>Hexapoda</taxon>
        <taxon>Insecta</taxon>
        <taxon>Pterygota</taxon>
        <taxon>Neoptera</taxon>
        <taxon>Endopterygota</taxon>
        <taxon>Diptera</taxon>
        <taxon>Brachycera</taxon>
        <taxon>Muscomorpha</taxon>
        <taxon>Ephydroidea</taxon>
        <taxon>Drosophilidae</taxon>
        <taxon>Drosophila</taxon>
    </lineage>
</organism>
<dbReference type="Gene3D" id="3.40.630.30">
    <property type="match status" value="1"/>
</dbReference>
<dbReference type="Gene3D" id="1.20.920.10">
    <property type="entry name" value="Bromodomain-like"/>
    <property type="match status" value="1"/>
</dbReference>
<dbReference type="CDD" id="cd05509">
    <property type="entry name" value="Bromo_gcn5_like"/>
    <property type="match status" value="1"/>
</dbReference>
<keyword evidence="4" id="KW-0010">Activator</keyword>
<evidence type="ECO:0000313" key="9">
    <source>
        <dbReference type="EMBL" id="KAH8387060.1"/>
    </source>
</evidence>
<evidence type="ECO:0000259" key="7">
    <source>
        <dbReference type="PROSITE" id="PS50014"/>
    </source>
</evidence>
<comment type="subcellular location">
    <subcellularLocation>
        <location evidence="1">Nucleus</location>
    </subcellularLocation>
</comment>
<evidence type="ECO:0000313" key="10">
    <source>
        <dbReference type="Proteomes" id="UP001200034"/>
    </source>
</evidence>
<dbReference type="InterPro" id="IPR037800">
    <property type="entry name" value="GCN5"/>
</dbReference>
<accession>A0AAD4KA33</accession>
<dbReference type="SUPFAM" id="SSF55729">
    <property type="entry name" value="Acyl-CoA N-acyltransferases (Nat)"/>
    <property type="match status" value="1"/>
</dbReference>
<dbReference type="GO" id="GO:0010484">
    <property type="term" value="F:histone H3 acetyltransferase activity"/>
    <property type="evidence" value="ECO:0007669"/>
    <property type="project" value="TreeGrafter"/>
</dbReference>
<evidence type="ECO:0000256" key="6">
    <source>
        <dbReference type="PROSITE-ProRule" id="PRU00035"/>
    </source>
</evidence>
<dbReference type="GO" id="GO:0140672">
    <property type="term" value="C:ATAC complex"/>
    <property type="evidence" value="ECO:0007669"/>
    <property type="project" value="TreeGrafter"/>
</dbReference>
<feature type="domain" description="Bromo" evidence="7">
    <location>
        <begin position="298"/>
        <end position="368"/>
    </location>
</feature>
<dbReference type="Proteomes" id="UP001200034">
    <property type="component" value="Unassembled WGS sequence"/>
</dbReference>
<evidence type="ECO:0000256" key="1">
    <source>
        <dbReference type="ARBA" id="ARBA00004123"/>
    </source>
</evidence>
<comment type="similarity">
    <text evidence="2">Belongs to the acetyltransferase family. GCN5 subfamily.</text>
</comment>
<dbReference type="PANTHER" id="PTHR45750">
    <property type="entry name" value="GH11602P"/>
    <property type="match status" value="1"/>
</dbReference>
<evidence type="ECO:0000259" key="8">
    <source>
        <dbReference type="PROSITE" id="PS51186"/>
    </source>
</evidence>
<dbReference type="PANTHER" id="PTHR45750:SF3">
    <property type="entry name" value="HISTONE ACETYLTRANSFERASE"/>
    <property type="match status" value="1"/>
</dbReference>
<name>A0AAD4KA33_9MUSC</name>
<keyword evidence="5" id="KW-0539">Nucleus</keyword>
<feature type="domain" description="N-acetyltransferase" evidence="8">
    <location>
        <begin position="61"/>
        <end position="207"/>
    </location>
</feature>
<dbReference type="PROSITE" id="PS50014">
    <property type="entry name" value="BROMODOMAIN_2"/>
    <property type="match status" value="1"/>
</dbReference>
<protein>
    <recommendedName>
        <fullName evidence="11">Histone acetyltransferase</fullName>
    </recommendedName>
</protein>
<dbReference type="Pfam" id="PF00583">
    <property type="entry name" value="Acetyltransf_1"/>
    <property type="match status" value="1"/>
</dbReference>
<dbReference type="InterPro" id="IPR001487">
    <property type="entry name" value="Bromodomain"/>
</dbReference>
<dbReference type="EMBL" id="JAJJHW010000095">
    <property type="protein sequence ID" value="KAH8387060.1"/>
    <property type="molecule type" value="Genomic_DNA"/>
</dbReference>
<gene>
    <name evidence="9" type="ORF">KR093_004460</name>
</gene>